<name>E6MR87_9BACT</name>
<dbReference type="Proteomes" id="UP000003874">
    <property type="component" value="Unassembled WGS sequence"/>
</dbReference>
<reference evidence="1 2" key="1">
    <citation type="submission" date="2010-12" db="EMBL/GenBank/DDBJ databases">
        <authorList>
            <person name="Muzny D."/>
            <person name="Qin X."/>
            <person name="Deng J."/>
            <person name="Jiang H."/>
            <person name="Liu Y."/>
            <person name="Qu J."/>
            <person name="Song X.-Z."/>
            <person name="Zhang L."/>
            <person name="Thornton R."/>
            <person name="Coyle M."/>
            <person name="Francisco L."/>
            <person name="Jackson L."/>
            <person name="Javaid M."/>
            <person name="Korchina V."/>
            <person name="Kovar C."/>
            <person name="Mata R."/>
            <person name="Mathew T."/>
            <person name="Ngo R."/>
            <person name="Nguyen L."/>
            <person name="Nguyen N."/>
            <person name="Okwuonu G."/>
            <person name="Ongeri F."/>
            <person name="Pham C."/>
            <person name="Simmons D."/>
            <person name="Wilczek-Boney K."/>
            <person name="Hale W."/>
            <person name="Jakkamsetti A."/>
            <person name="Pham P."/>
            <person name="Ruth R."/>
            <person name="San Lucas F."/>
            <person name="Warren J."/>
            <person name="Zhang J."/>
            <person name="Zhao Z."/>
            <person name="Zhou C."/>
            <person name="Zhu D."/>
            <person name="Lee S."/>
            <person name="Bess C."/>
            <person name="Blankenburg K."/>
            <person name="Forbes L."/>
            <person name="Fu Q."/>
            <person name="Gubbala S."/>
            <person name="Hirani K."/>
            <person name="Jayaseelan J.C."/>
            <person name="Lara F."/>
            <person name="Munidasa M."/>
            <person name="Palculict T."/>
            <person name="Patil S."/>
            <person name="Pu L.-L."/>
            <person name="Saada N."/>
            <person name="Tang L."/>
            <person name="Weissenberger G."/>
            <person name="Zhu Y."/>
            <person name="Hemphill L."/>
            <person name="Shang Y."/>
            <person name="Youmans B."/>
            <person name="Ayvaz T."/>
            <person name="Ross M."/>
            <person name="Santibanez J."/>
            <person name="Aqrawi P."/>
            <person name="Gross S."/>
            <person name="Joshi V."/>
            <person name="Fowler G."/>
            <person name="Nazareth L."/>
            <person name="Reid J."/>
            <person name="Worley K."/>
            <person name="Petrosino J."/>
            <person name="Highlander S."/>
            <person name="Gibbs R."/>
        </authorList>
    </citation>
    <scope>NUCLEOTIDE SEQUENCE [LARGE SCALE GENOMIC DNA]</scope>
    <source>
        <strain evidence="1 2">DSM 15606</strain>
    </source>
</reference>
<protein>
    <submittedName>
        <fullName evidence="1">Uncharacterized protein</fullName>
    </submittedName>
</protein>
<sequence length="43" mass="5037">MRGESIHSGKYIHWNINITPMVLCGYNIQNGRCVHWDIDITSY</sequence>
<accession>E6MR87</accession>
<comment type="caution">
    <text evidence="1">The sequence shown here is derived from an EMBL/GenBank/DDBJ whole genome shotgun (WGS) entry which is preliminary data.</text>
</comment>
<organism evidence="1 2">
    <name type="scientific">Segatella salivae DSM 15606</name>
    <dbReference type="NCBI Taxonomy" id="888832"/>
    <lineage>
        <taxon>Bacteria</taxon>
        <taxon>Pseudomonadati</taxon>
        <taxon>Bacteroidota</taxon>
        <taxon>Bacteroidia</taxon>
        <taxon>Bacteroidales</taxon>
        <taxon>Prevotellaceae</taxon>
        <taxon>Segatella</taxon>
    </lineage>
</organism>
<gene>
    <name evidence="1" type="ORF">HMPREF9420_2005</name>
</gene>
<dbReference type="AlphaFoldDB" id="E6MR87"/>
<dbReference type="EMBL" id="AEQO01000162">
    <property type="protein sequence ID" value="EFV03880.1"/>
    <property type="molecule type" value="Genomic_DNA"/>
</dbReference>
<proteinExistence type="predicted"/>
<evidence type="ECO:0000313" key="1">
    <source>
        <dbReference type="EMBL" id="EFV03880.1"/>
    </source>
</evidence>
<evidence type="ECO:0000313" key="2">
    <source>
        <dbReference type="Proteomes" id="UP000003874"/>
    </source>
</evidence>
<dbReference type="HOGENOM" id="CLU_211599_0_0_10"/>
<keyword evidence="2" id="KW-1185">Reference proteome</keyword>